<evidence type="ECO:0000256" key="3">
    <source>
        <dbReference type="PROSITE-ProRule" id="PRU01278"/>
    </source>
</evidence>
<dbReference type="Gene3D" id="3.30.70.1710">
    <property type="match status" value="1"/>
</dbReference>
<reference evidence="5 7" key="1">
    <citation type="journal article" date="2019" name="Emerg. Microbes Infect.">
        <title>Comprehensive subspecies identification of 175 nontuberculous mycobacteria species based on 7547 genomic profiles.</title>
        <authorList>
            <person name="Matsumoto Y."/>
            <person name="Kinjo T."/>
            <person name="Motooka D."/>
            <person name="Nabeya D."/>
            <person name="Jung N."/>
            <person name="Uechi K."/>
            <person name="Horii T."/>
            <person name="Iida T."/>
            <person name="Fujita J."/>
            <person name="Nakamura S."/>
        </authorList>
    </citation>
    <scope>NUCLEOTIDE SEQUENCE [LARGE SCALE GENOMIC DNA]</scope>
    <source>
        <strain evidence="5 7">JCM 17423</strain>
    </source>
</reference>
<dbReference type="EMBL" id="AP023287">
    <property type="protein sequence ID" value="BCI50940.1"/>
    <property type="molecule type" value="Genomic_DNA"/>
</dbReference>
<keyword evidence="2" id="KW-1283">Bacterial microcompartment</keyword>
<keyword evidence="7" id="KW-1185">Reference proteome</keyword>
<evidence type="ECO:0000313" key="6">
    <source>
        <dbReference type="EMBL" id="BCI50940.1"/>
    </source>
</evidence>
<evidence type="ECO:0000259" key="4">
    <source>
        <dbReference type="PROSITE" id="PS51930"/>
    </source>
</evidence>
<comment type="subcellular location">
    <subcellularLocation>
        <location evidence="1">Bacterial microcompartment</location>
    </subcellularLocation>
</comment>
<dbReference type="CDD" id="cd07045">
    <property type="entry name" value="BMC_CcmK_like"/>
    <property type="match status" value="1"/>
</dbReference>
<name>A0A4R8J4S1_9MYCO</name>
<comment type="similarity">
    <text evidence="3">Belongs to the bacterial microcompartments protein family.</text>
</comment>
<dbReference type="InterPro" id="IPR000249">
    <property type="entry name" value="BMC_dom"/>
</dbReference>
<dbReference type="PANTHER" id="PTHR33941:SF11">
    <property type="entry name" value="BACTERIAL MICROCOMPARTMENT SHELL PROTEIN PDUJ"/>
    <property type="match status" value="1"/>
</dbReference>
<dbReference type="InterPro" id="IPR050575">
    <property type="entry name" value="BMC_shell"/>
</dbReference>
<dbReference type="PROSITE" id="PS51930">
    <property type="entry name" value="BMC_2"/>
    <property type="match status" value="1"/>
</dbReference>
<reference evidence="6 8" key="3">
    <citation type="submission" date="2020-07" db="EMBL/GenBank/DDBJ databases">
        <title>Complete genome sequence of Mycolicibacterium litorale like strain isolated from cardiac implantable electronic device infection.</title>
        <authorList>
            <person name="Fukano H."/>
            <person name="Miyama H."/>
            <person name="Hoshino Y."/>
        </authorList>
    </citation>
    <scope>NUCLEOTIDE SEQUENCE [LARGE SCALE GENOMIC DNA]</scope>
    <source>
        <strain evidence="6 8">NIIDNTM18</strain>
    </source>
</reference>
<gene>
    <name evidence="5" type="ORF">MLIT_39740</name>
    <name evidence="6" type="ORF">NIIDNTM18_02180</name>
</gene>
<dbReference type="PANTHER" id="PTHR33941">
    <property type="entry name" value="PROPANEDIOL UTILIZATION PROTEIN PDUA"/>
    <property type="match status" value="1"/>
</dbReference>
<evidence type="ECO:0000313" key="5">
    <source>
        <dbReference type="EMBL" id="BBY18382.1"/>
    </source>
</evidence>
<dbReference type="AlphaFoldDB" id="A0A4R8J4S1"/>
<protein>
    <submittedName>
        <fullName evidence="6">Carboxysome shell protein</fullName>
    </submittedName>
</protein>
<dbReference type="RefSeq" id="WP_059091216.1">
    <property type="nucleotide sequence ID" value="NZ_AP022586.1"/>
</dbReference>
<sequence length="93" mass="9247">MPSNAIGLIETKGYVAALAAADAMVKAANVTITDRQQVGDGLVAVIVTGEVGAVKAATEAGAEAASQVGELVSVHVIPRPHSELGAHFAVSAQ</sequence>
<organism evidence="6 8">
    <name type="scientific">Mycolicibacterium litorale</name>
    <dbReference type="NCBI Taxonomy" id="758802"/>
    <lineage>
        <taxon>Bacteria</taxon>
        <taxon>Bacillati</taxon>
        <taxon>Actinomycetota</taxon>
        <taxon>Actinomycetes</taxon>
        <taxon>Mycobacteriales</taxon>
        <taxon>Mycobacteriaceae</taxon>
        <taxon>Mycolicibacterium</taxon>
    </lineage>
</organism>
<dbReference type="InterPro" id="IPR037233">
    <property type="entry name" value="CcmK-like_sf"/>
</dbReference>
<evidence type="ECO:0000256" key="2">
    <source>
        <dbReference type="ARBA" id="ARBA00024446"/>
    </source>
</evidence>
<accession>A0A4R8J4S1</accession>
<evidence type="ECO:0000313" key="7">
    <source>
        <dbReference type="Proteomes" id="UP000466607"/>
    </source>
</evidence>
<dbReference type="Proteomes" id="UP000515734">
    <property type="component" value="Chromosome"/>
</dbReference>
<dbReference type="EMBL" id="AP022586">
    <property type="protein sequence ID" value="BBY18382.1"/>
    <property type="molecule type" value="Genomic_DNA"/>
</dbReference>
<dbReference type="Proteomes" id="UP000466607">
    <property type="component" value="Chromosome"/>
</dbReference>
<proteinExistence type="inferred from homology"/>
<dbReference type="Pfam" id="PF00936">
    <property type="entry name" value="BMC"/>
    <property type="match status" value="1"/>
</dbReference>
<evidence type="ECO:0000256" key="1">
    <source>
        <dbReference type="ARBA" id="ARBA00024322"/>
    </source>
</evidence>
<dbReference type="SMART" id="SM00877">
    <property type="entry name" value="BMC"/>
    <property type="match status" value="1"/>
</dbReference>
<dbReference type="SUPFAM" id="SSF143414">
    <property type="entry name" value="CcmK-like"/>
    <property type="match status" value="1"/>
</dbReference>
<dbReference type="GO" id="GO:0031469">
    <property type="term" value="C:bacterial microcompartment"/>
    <property type="evidence" value="ECO:0007669"/>
    <property type="project" value="UniProtKB-SubCell"/>
</dbReference>
<feature type="domain" description="BMC" evidence="4">
    <location>
        <begin position="5"/>
        <end position="89"/>
    </location>
</feature>
<evidence type="ECO:0000313" key="8">
    <source>
        <dbReference type="Proteomes" id="UP000515734"/>
    </source>
</evidence>
<dbReference type="InterPro" id="IPR044872">
    <property type="entry name" value="CcmK/CsoS1_BMC"/>
</dbReference>
<reference evidence="5" key="2">
    <citation type="submission" date="2020-02" db="EMBL/GenBank/DDBJ databases">
        <authorList>
            <person name="Matsumoto Y."/>
            <person name="Motooka D."/>
            <person name="Nakamura S."/>
        </authorList>
    </citation>
    <scope>NUCLEOTIDE SEQUENCE</scope>
    <source>
        <strain evidence="5">JCM 17423</strain>
    </source>
</reference>